<evidence type="ECO:0000313" key="3">
    <source>
        <dbReference type="Proteomes" id="UP000249557"/>
    </source>
</evidence>
<name>A0A2W5A0K2_9BACT</name>
<feature type="non-terminal residue" evidence="2">
    <location>
        <position position="59"/>
    </location>
</feature>
<dbReference type="EMBL" id="QFNK01000072">
    <property type="protein sequence ID" value="PZO87116.1"/>
    <property type="molecule type" value="Genomic_DNA"/>
</dbReference>
<reference evidence="2 3" key="1">
    <citation type="submission" date="2017-08" db="EMBL/GenBank/DDBJ databases">
        <title>Infants hospitalized years apart are colonized by the same room-sourced microbial strains.</title>
        <authorList>
            <person name="Brooks B."/>
            <person name="Olm M.R."/>
            <person name="Firek B.A."/>
            <person name="Baker R."/>
            <person name="Thomas B.C."/>
            <person name="Morowitz M.J."/>
            <person name="Banfield J.F."/>
        </authorList>
    </citation>
    <scope>NUCLEOTIDE SEQUENCE [LARGE SCALE GENOMIC DNA]</scope>
    <source>
        <strain evidence="2">S2_018_000_R2_104</strain>
    </source>
</reference>
<comment type="caution">
    <text evidence="2">The sequence shown here is derived from an EMBL/GenBank/DDBJ whole genome shotgun (WGS) entry which is preliminary data.</text>
</comment>
<sequence>MSGRVDSSGAEAVQGITLKELSQKISANFIDLVKIDIEGAEEAFLLDSSCVISRIQRLV</sequence>
<protein>
    <recommendedName>
        <fullName evidence="1">Methyltransferase FkbM domain-containing protein</fullName>
    </recommendedName>
</protein>
<dbReference type="Pfam" id="PF05050">
    <property type="entry name" value="Methyltransf_21"/>
    <property type="match status" value="1"/>
</dbReference>
<proteinExistence type="predicted"/>
<organism evidence="2 3">
    <name type="scientific">Micavibrio aeruginosavorus</name>
    <dbReference type="NCBI Taxonomy" id="349221"/>
    <lineage>
        <taxon>Bacteria</taxon>
        <taxon>Pseudomonadati</taxon>
        <taxon>Bdellovibrionota</taxon>
        <taxon>Bdellovibrionia</taxon>
        <taxon>Bdellovibrionales</taxon>
        <taxon>Pseudobdellovibrionaceae</taxon>
        <taxon>Micavibrio</taxon>
    </lineage>
</organism>
<dbReference type="Proteomes" id="UP000249557">
    <property type="component" value="Unassembled WGS sequence"/>
</dbReference>
<dbReference type="InterPro" id="IPR006342">
    <property type="entry name" value="FkbM_mtfrase"/>
</dbReference>
<evidence type="ECO:0000259" key="1">
    <source>
        <dbReference type="Pfam" id="PF05050"/>
    </source>
</evidence>
<feature type="domain" description="Methyltransferase FkbM" evidence="1">
    <location>
        <begin position="8"/>
        <end position="48"/>
    </location>
</feature>
<dbReference type="SUPFAM" id="SSF53335">
    <property type="entry name" value="S-adenosyl-L-methionine-dependent methyltransferases"/>
    <property type="match status" value="1"/>
</dbReference>
<dbReference type="InterPro" id="IPR029063">
    <property type="entry name" value="SAM-dependent_MTases_sf"/>
</dbReference>
<dbReference type="Gene3D" id="3.40.50.150">
    <property type="entry name" value="Vaccinia Virus protein VP39"/>
    <property type="match status" value="1"/>
</dbReference>
<evidence type="ECO:0000313" key="2">
    <source>
        <dbReference type="EMBL" id="PZO87116.1"/>
    </source>
</evidence>
<accession>A0A2W5A0K2</accession>
<dbReference type="AlphaFoldDB" id="A0A2W5A0K2"/>
<gene>
    <name evidence="2" type="ORF">DI626_04715</name>
</gene>